<protein>
    <submittedName>
        <fullName evidence="1">Uncharacterized protein</fullName>
    </submittedName>
</protein>
<keyword evidence="2" id="KW-1185">Reference proteome</keyword>
<organism evidence="1 2">
    <name type="scientific">Jaminaea rosea</name>
    <dbReference type="NCBI Taxonomy" id="1569628"/>
    <lineage>
        <taxon>Eukaryota</taxon>
        <taxon>Fungi</taxon>
        <taxon>Dikarya</taxon>
        <taxon>Basidiomycota</taxon>
        <taxon>Ustilaginomycotina</taxon>
        <taxon>Exobasidiomycetes</taxon>
        <taxon>Microstromatales</taxon>
        <taxon>Microstromatales incertae sedis</taxon>
        <taxon>Jaminaea</taxon>
    </lineage>
</organism>
<proteinExistence type="predicted"/>
<accession>A0A316UTI2</accession>
<dbReference type="Proteomes" id="UP000245884">
    <property type="component" value="Unassembled WGS sequence"/>
</dbReference>
<dbReference type="EMBL" id="KZ819669">
    <property type="protein sequence ID" value="PWN27213.1"/>
    <property type="molecule type" value="Genomic_DNA"/>
</dbReference>
<evidence type="ECO:0000313" key="2">
    <source>
        <dbReference type="Proteomes" id="UP000245884"/>
    </source>
</evidence>
<sequence length="107" mass="11614">MTLEASPACRLSAPALDEAALIQPIRPLLCYLLWALLPPLPPPLALFFASFLHGVDILANQEVLVPCATHSPPTLRPPDQLSAEGGLHEGYQPSDSEWLCIVRQHGE</sequence>
<reference evidence="1 2" key="1">
    <citation type="journal article" date="2018" name="Mol. Biol. Evol.">
        <title>Broad Genomic Sampling Reveals a Smut Pathogenic Ancestry of the Fungal Clade Ustilaginomycotina.</title>
        <authorList>
            <person name="Kijpornyongpan T."/>
            <person name="Mondo S.J."/>
            <person name="Barry K."/>
            <person name="Sandor L."/>
            <person name="Lee J."/>
            <person name="Lipzen A."/>
            <person name="Pangilinan J."/>
            <person name="LaButti K."/>
            <person name="Hainaut M."/>
            <person name="Henrissat B."/>
            <person name="Grigoriev I.V."/>
            <person name="Spatafora J.W."/>
            <person name="Aime M.C."/>
        </authorList>
    </citation>
    <scope>NUCLEOTIDE SEQUENCE [LARGE SCALE GENOMIC DNA]</scope>
    <source>
        <strain evidence="1 2">MCA 5214</strain>
    </source>
</reference>
<name>A0A316UTI2_9BASI</name>
<gene>
    <name evidence="1" type="ORF">BDZ90DRAFT_188004</name>
</gene>
<evidence type="ECO:0000313" key="1">
    <source>
        <dbReference type="EMBL" id="PWN27213.1"/>
    </source>
</evidence>
<dbReference type="RefSeq" id="XP_025361825.1">
    <property type="nucleotide sequence ID" value="XM_025503843.1"/>
</dbReference>
<dbReference type="AlphaFoldDB" id="A0A316UTI2"/>
<dbReference type="GeneID" id="37025666"/>